<accession>A0A8D8J3J9</accession>
<feature type="region of interest" description="Disordered" evidence="1">
    <location>
        <begin position="46"/>
        <end position="86"/>
    </location>
</feature>
<protein>
    <submittedName>
        <fullName evidence="2">(northern house mosquito) hypothetical protein</fullName>
    </submittedName>
</protein>
<dbReference type="EMBL" id="HBUE01167138">
    <property type="protein sequence ID" value="CAG6513191.1"/>
    <property type="molecule type" value="Transcribed_RNA"/>
</dbReference>
<proteinExistence type="predicted"/>
<feature type="compositionally biased region" description="Polar residues" evidence="1">
    <location>
        <begin position="1"/>
        <end position="13"/>
    </location>
</feature>
<organism evidence="2">
    <name type="scientific">Culex pipiens</name>
    <name type="common">House mosquito</name>
    <dbReference type="NCBI Taxonomy" id="7175"/>
    <lineage>
        <taxon>Eukaryota</taxon>
        <taxon>Metazoa</taxon>
        <taxon>Ecdysozoa</taxon>
        <taxon>Arthropoda</taxon>
        <taxon>Hexapoda</taxon>
        <taxon>Insecta</taxon>
        <taxon>Pterygota</taxon>
        <taxon>Neoptera</taxon>
        <taxon>Endopterygota</taxon>
        <taxon>Diptera</taxon>
        <taxon>Nematocera</taxon>
        <taxon>Culicoidea</taxon>
        <taxon>Culicidae</taxon>
        <taxon>Culicinae</taxon>
        <taxon>Culicini</taxon>
        <taxon>Culex</taxon>
        <taxon>Culex</taxon>
    </lineage>
</organism>
<name>A0A8D8J3J9_CULPI</name>
<evidence type="ECO:0000313" key="2">
    <source>
        <dbReference type="EMBL" id="CAG6564658.1"/>
    </source>
</evidence>
<sequence>MSQFRARTTQHTRTAPVYQCDHQSSPDPLPGDHTHTVRVCVRCANIPAAAEQENKRTRETDRPNKRPRGGLASLDRGTERKRVRQVRPMSAYTTCTQRYHRLRVVRALTHGYDWSSTHRTTHR</sequence>
<evidence type="ECO:0000256" key="1">
    <source>
        <dbReference type="SAM" id="MobiDB-lite"/>
    </source>
</evidence>
<reference evidence="2" key="1">
    <citation type="submission" date="2021-05" db="EMBL/GenBank/DDBJ databases">
        <authorList>
            <person name="Alioto T."/>
            <person name="Alioto T."/>
            <person name="Gomez Garrido J."/>
        </authorList>
    </citation>
    <scope>NUCLEOTIDE SEQUENCE</scope>
</reference>
<dbReference type="AlphaFoldDB" id="A0A8D8J3J9"/>
<dbReference type="EMBL" id="HBUE01272454">
    <property type="protein sequence ID" value="CAG6564658.1"/>
    <property type="molecule type" value="Transcribed_RNA"/>
</dbReference>
<feature type="region of interest" description="Disordered" evidence="1">
    <location>
        <begin position="1"/>
        <end position="34"/>
    </location>
</feature>
<feature type="compositionally biased region" description="Basic and acidic residues" evidence="1">
    <location>
        <begin position="52"/>
        <end position="64"/>
    </location>
</feature>